<keyword evidence="1" id="KW-0812">Transmembrane</keyword>
<protein>
    <submittedName>
        <fullName evidence="2">ATP synthase F0 subunit 8</fullName>
    </submittedName>
</protein>
<dbReference type="RefSeq" id="YP_009255784.1">
    <property type="nucleotide sequence ID" value="NC_030269.1"/>
</dbReference>
<feature type="transmembrane region" description="Helical" evidence="1">
    <location>
        <begin position="12"/>
        <end position="31"/>
    </location>
</feature>
<accession>A0A175D396</accession>
<organism evidence="2">
    <name type="scientific">Placobdella lamothei</name>
    <dbReference type="NCBI Taxonomy" id="1514856"/>
    <lineage>
        <taxon>Eukaryota</taxon>
        <taxon>Metazoa</taxon>
        <taxon>Spiralia</taxon>
        <taxon>Lophotrochozoa</taxon>
        <taxon>Annelida</taxon>
        <taxon>Clitellata</taxon>
        <taxon>Hirudinea</taxon>
        <taxon>Rhynchobdellida</taxon>
        <taxon>Glossiphoniidae</taxon>
        <taxon>Placobdella</taxon>
    </lineage>
</organism>
<sequence length="53" mass="6337">MPHLSPMTWATFFIILWGLMAIIITSMWWFMYSPMNPTLTSTMNLPNSDPWKW</sequence>
<geneLocation type="mitochondrion" evidence="2"/>
<dbReference type="GeneID" id="27923203"/>
<dbReference type="CTD" id="4509"/>
<keyword evidence="2" id="KW-0496">Mitochondrion</keyword>
<dbReference type="AlphaFoldDB" id="A0A175D396"/>
<dbReference type="EMBL" id="LT159849">
    <property type="protein sequence ID" value="CVK87346.1"/>
    <property type="molecule type" value="Genomic_DNA"/>
</dbReference>
<keyword evidence="1" id="KW-1133">Transmembrane helix</keyword>
<name>A0A175D396_9ANNE</name>
<proteinExistence type="predicted"/>
<reference evidence="2" key="1">
    <citation type="journal article" date="2016" name="PLoS ONE">
        <title>Comparative Mitogenomics of Leeches (Annelida: Clitellata): Genome Conservation and Placobdella-Specific trnD Gene Duplication.</title>
        <authorList>
            <person name="Oceguera-Figueroa A."/>
            <person name="Manzano-Marin A."/>
            <person name="Kvist S."/>
            <person name="Moya A."/>
            <person name="Siddall M.E."/>
            <person name="Latorre A."/>
        </authorList>
    </citation>
    <scope>NUCLEOTIDE SEQUENCE</scope>
    <source>
        <strain evidence="2">MXTON</strain>
    </source>
</reference>
<gene>
    <name evidence="2" type="primary">atp8</name>
</gene>
<evidence type="ECO:0000256" key="1">
    <source>
        <dbReference type="SAM" id="Phobius"/>
    </source>
</evidence>
<keyword evidence="1" id="KW-0472">Membrane</keyword>
<evidence type="ECO:0000313" key="2">
    <source>
        <dbReference type="EMBL" id="CVK87346.1"/>
    </source>
</evidence>